<dbReference type="EMBL" id="CP071793">
    <property type="protein sequence ID" value="QTD52419.1"/>
    <property type="molecule type" value="Genomic_DNA"/>
</dbReference>
<dbReference type="AlphaFoldDB" id="A0A8A4TR19"/>
<feature type="domain" description="Peptidase S12 Pab87-related C-terminal" evidence="3">
    <location>
        <begin position="369"/>
        <end position="442"/>
    </location>
</feature>
<evidence type="ECO:0000256" key="1">
    <source>
        <dbReference type="SAM" id="SignalP"/>
    </source>
</evidence>
<accession>A0A8A4TR19</accession>
<dbReference type="RefSeq" id="WP_237382527.1">
    <property type="nucleotide sequence ID" value="NZ_CP071793.1"/>
</dbReference>
<feature type="chain" id="PRO_5035241769" evidence="1">
    <location>
        <begin position="22"/>
        <end position="553"/>
    </location>
</feature>
<evidence type="ECO:0000313" key="5">
    <source>
        <dbReference type="Proteomes" id="UP000663929"/>
    </source>
</evidence>
<keyword evidence="4" id="KW-0378">Hydrolase</keyword>
<dbReference type="InterPro" id="IPR012338">
    <property type="entry name" value="Beta-lactam/transpept-like"/>
</dbReference>
<evidence type="ECO:0000313" key="4">
    <source>
        <dbReference type="EMBL" id="QTD52419.1"/>
    </source>
</evidence>
<dbReference type="Pfam" id="PF11954">
    <property type="entry name" value="DUF3471"/>
    <property type="match status" value="2"/>
</dbReference>
<dbReference type="SUPFAM" id="SSF56601">
    <property type="entry name" value="beta-lactamase/transpeptidase-like"/>
    <property type="match status" value="1"/>
</dbReference>
<evidence type="ECO:0000259" key="3">
    <source>
        <dbReference type="Pfam" id="PF11954"/>
    </source>
</evidence>
<feature type="domain" description="Peptidase S12 Pab87-related C-terminal" evidence="3">
    <location>
        <begin position="469"/>
        <end position="542"/>
    </location>
</feature>
<feature type="domain" description="Beta-lactamase-related" evidence="2">
    <location>
        <begin position="31"/>
        <end position="341"/>
    </location>
</feature>
<feature type="signal peptide" evidence="1">
    <location>
        <begin position="1"/>
        <end position="21"/>
    </location>
</feature>
<organism evidence="4 5">
    <name type="scientific">Sulfidibacter corallicola</name>
    <dbReference type="NCBI Taxonomy" id="2818388"/>
    <lineage>
        <taxon>Bacteria</taxon>
        <taxon>Pseudomonadati</taxon>
        <taxon>Acidobacteriota</taxon>
        <taxon>Holophagae</taxon>
        <taxon>Acanthopleuribacterales</taxon>
        <taxon>Acanthopleuribacteraceae</taxon>
        <taxon>Sulfidibacter</taxon>
    </lineage>
</organism>
<dbReference type="InterPro" id="IPR050491">
    <property type="entry name" value="AmpC-like"/>
</dbReference>
<dbReference type="PANTHER" id="PTHR46825:SF9">
    <property type="entry name" value="BETA-LACTAMASE-RELATED DOMAIN-CONTAINING PROTEIN"/>
    <property type="match status" value="1"/>
</dbReference>
<dbReference type="Proteomes" id="UP000663929">
    <property type="component" value="Chromosome"/>
</dbReference>
<keyword evidence="1" id="KW-0732">Signal</keyword>
<name>A0A8A4TR19_SULCO</name>
<dbReference type="PANTHER" id="PTHR46825">
    <property type="entry name" value="D-ALANYL-D-ALANINE-CARBOXYPEPTIDASE/ENDOPEPTIDASE AMPH"/>
    <property type="match status" value="1"/>
</dbReference>
<evidence type="ECO:0000259" key="2">
    <source>
        <dbReference type="Pfam" id="PF00144"/>
    </source>
</evidence>
<sequence length="553" mass="60879">MIFRKAIRMGLILFAVSPAVGGPPEIPEDLQNLLRRSVESKKIPSMVVGIVNPQGKSVLSFGRTQPDGAEVDGDTLYEIGSVTKIFTSALLADMVAQGKMGLNDPIDRYLPEGFQAPRKEDVAITLTHLATHRSGLPRLPENMVVTGNDPYVDYDRQKLHEAVRDQTLLTTPGKQWAYSNFGMGLLGDLIAQTNRTTYEDLVLSRICKPLGMNDTVMTLSERQSRRLAAPHDLSGTRSHSWHFQALAGAGALRSSANDMLRFLEAHLGLADAPNLPFLSETHTPRADIDAKVKTGLGWMILKTESETLWFHDGQTGGYSAFLGFNAKTRTGVVVLANQLTELNPLGLHLLNPKNPAPSFADETTGIELPGELLQGYTGHYQLSPNRFMHVTLRKNQLFGQLTGQPALPMFAESETKFFNRQVAAELVFENGSDGSVAALVLHQGGATIRMARMPADFTPPGPPEEIQLGTEVLKQYEGQYKLFNGGVFTVRLDESGLVVQLTGQPFFPVFAQKKDVFFYKVVDAQLHFERDEKGEVVSLVLHQNGMKMPAKRK</sequence>
<dbReference type="InterPro" id="IPR001466">
    <property type="entry name" value="Beta-lactam-related"/>
</dbReference>
<dbReference type="GO" id="GO:0016787">
    <property type="term" value="F:hydrolase activity"/>
    <property type="evidence" value="ECO:0007669"/>
    <property type="project" value="UniProtKB-KW"/>
</dbReference>
<gene>
    <name evidence="4" type="ORF">J3U87_08090</name>
</gene>
<reference evidence="4" key="1">
    <citation type="submission" date="2021-03" db="EMBL/GenBank/DDBJ databases">
        <title>Acanthopleuribacteraceae sp. M133.</title>
        <authorList>
            <person name="Wang G."/>
        </authorList>
    </citation>
    <scope>NUCLEOTIDE SEQUENCE</scope>
    <source>
        <strain evidence="4">M133</strain>
    </source>
</reference>
<keyword evidence="5" id="KW-1185">Reference proteome</keyword>
<dbReference type="Pfam" id="PF00144">
    <property type="entry name" value="Beta-lactamase"/>
    <property type="match status" value="1"/>
</dbReference>
<dbReference type="KEGG" id="scor:J3U87_08090"/>
<proteinExistence type="predicted"/>
<dbReference type="Gene3D" id="3.40.710.10">
    <property type="entry name" value="DD-peptidase/beta-lactamase superfamily"/>
    <property type="match status" value="1"/>
</dbReference>
<protein>
    <submittedName>
        <fullName evidence="4">Serine hydrolase</fullName>
    </submittedName>
</protein>
<dbReference type="InterPro" id="IPR021860">
    <property type="entry name" value="Peptidase_S12_Pab87-rel_C"/>
</dbReference>